<keyword evidence="2" id="KW-0862">Zinc</keyword>
<dbReference type="SUPFAM" id="SSF57845">
    <property type="entry name" value="B-box zinc-binding domain"/>
    <property type="match status" value="1"/>
</dbReference>
<evidence type="ECO:0000256" key="2">
    <source>
        <dbReference type="ARBA" id="ARBA00022833"/>
    </source>
</evidence>
<dbReference type="AlphaFoldDB" id="A6KFN4"/>
<gene>
    <name evidence="5" type="ORF">rCG_54703</name>
</gene>
<dbReference type="Pfam" id="PF00643">
    <property type="entry name" value="zf-B_box"/>
    <property type="match status" value="1"/>
</dbReference>
<dbReference type="Gene3D" id="3.30.160.60">
    <property type="entry name" value="Classic Zinc Finger"/>
    <property type="match status" value="1"/>
</dbReference>
<dbReference type="GO" id="GO:0008270">
    <property type="term" value="F:zinc ion binding"/>
    <property type="evidence" value="ECO:0007669"/>
    <property type="project" value="UniProtKB-KW"/>
</dbReference>
<evidence type="ECO:0000256" key="1">
    <source>
        <dbReference type="ARBA" id="ARBA00022771"/>
    </source>
</evidence>
<keyword evidence="1 3" id="KW-0863">Zinc-finger</keyword>
<evidence type="ECO:0000313" key="5">
    <source>
        <dbReference type="EMBL" id="EDL75976.1"/>
    </source>
</evidence>
<dbReference type="EMBL" id="CH474045">
    <property type="protein sequence ID" value="EDL75976.1"/>
    <property type="molecule type" value="Genomic_DNA"/>
</dbReference>
<keyword evidence="1 3" id="KW-0479">Metal-binding</keyword>
<dbReference type="InterPro" id="IPR000315">
    <property type="entry name" value="Znf_B-box"/>
</dbReference>
<protein>
    <submittedName>
        <fullName evidence="5">RCG54703</fullName>
    </submittedName>
</protein>
<proteinExistence type="predicted"/>
<dbReference type="PROSITE" id="PS50119">
    <property type="entry name" value="ZF_BBOX"/>
    <property type="match status" value="1"/>
</dbReference>
<dbReference type="Proteomes" id="UP000234681">
    <property type="component" value="Chromosome 16"/>
</dbReference>
<evidence type="ECO:0000259" key="4">
    <source>
        <dbReference type="PROSITE" id="PS50119"/>
    </source>
</evidence>
<accession>A6KFN4</accession>
<reference evidence="6" key="1">
    <citation type="submission" date="2005-09" db="EMBL/GenBank/DDBJ databases">
        <authorList>
            <person name="Mural R.J."/>
            <person name="Li P.W."/>
            <person name="Adams M.D."/>
            <person name="Amanatides P.G."/>
            <person name="Baden-Tillson H."/>
            <person name="Barnstead M."/>
            <person name="Chin S.H."/>
            <person name="Dew I."/>
            <person name="Evans C.A."/>
            <person name="Ferriera S."/>
            <person name="Flanigan M."/>
            <person name="Fosler C."/>
            <person name="Glodek A."/>
            <person name="Gu Z."/>
            <person name="Holt R.A."/>
            <person name="Jennings D."/>
            <person name="Kraft C.L."/>
            <person name="Lu F."/>
            <person name="Nguyen T."/>
            <person name="Nusskern D.R."/>
            <person name="Pfannkoch C.M."/>
            <person name="Sitter C."/>
            <person name="Sutton G.G."/>
            <person name="Venter J.C."/>
            <person name="Wang Z."/>
            <person name="Woodage T."/>
            <person name="Zheng X.H."/>
            <person name="Zhong F."/>
        </authorList>
    </citation>
    <scope>NUCLEOTIDE SEQUENCE [LARGE SCALE GENOMIC DNA]</scope>
    <source>
        <strain>BN</strain>
        <strain evidence="6">Sprague-Dawley</strain>
    </source>
</reference>
<evidence type="ECO:0000313" key="6">
    <source>
        <dbReference type="Proteomes" id="UP000234681"/>
    </source>
</evidence>
<name>A6KFN4_RAT</name>
<evidence type="ECO:0000256" key="3">
    <source>
        <dbReference type="PROSITE-ProRule" id="PRU00024"/>
    </source>
</evidence>
<organism evidence="5 6">
    <name type="scientific">Rattus norvegicus</name>
    <name type="common">Rat</name>
    <dbReference type="NCBI Taxonomy" id="10116"/>
    <lineage>
        <taxon>Eukaryota</taxon>
        <taxon>Metazoa</taxon>
        <taxon>Chordata</taxon>
        <taxon>Craniata</taxon>
        <taxon>Vertebrata</taxon>
        <taxon>Euteleostomi</taxon>
        <taxon>Mammalia</taxon>
        <taxon>Eutheria</taxon>
        <taxon>Euarchontoglires</taxon>
        <taxon>Glires</taxon>
        <taxon>Rodentia</taxon>
        <taxon>Myomorpha</taxon>
        <taxon>Muroidea</taxon>
        <taxon>Muridae</taxon>
        <taxon>Murinae</taxon>
        <taxon>Rattus</taxon>
    </lineage>
</organism>
<sequence length="77" mass="8706">MCQKHDQPLVQLCVKDLDILCTQCSLSVEHQGHYTCPIKKAGSYHRRILEGAIETLKCKVKGVKRRRRPSSGVQKSS</sequence>
<feature type="domain" description="B box-type" evidence="4">
    <location>
        <begin position="1"/>
        <end position="38"/>
    </location>
</feature>